<dbReference type="FunCoup" id="A0A2K3D2E0">
    <property type="interactions" value="2272"/>
</dbReference>
<protein>
    <recommendedName>
        <fullName evidence="3">Rab-GAP TBC domain-containing protein</fullName>
    </recommendedName>
</protein>
<evidence type="ECO:0000259" key="3">
    <source>
        <dbReference type="PROSITE" id="PS50086"/>
    </source>
</evidence>
<dbReference type="STRING" id="3055.A0A2K3D2E0"/>
<dbReference type="RefSeq" id="XP_042918094.1">
    <property type="nucleotide sequence ID" value="XM_043067841.1"/>
</dbReference>
<reference evidence="4 5" key="1">
    <citation type="journal article" date="2007" name="Science">
        <title>The Chlamydomonas genome reveals the evolution of key animal and plant functions.</title>
        <authorList>
            <person name="Merchant S.S."/>
            <person name="Prochnik S.E."/>
            <person name="Vallon O."/>
            <person name="Harris E.H."/>
            <person name="Karpowicz S.J."/>
            <person name="Witman G.B."/>
            <person name="Terry A."/>
            <person name="Salamov A."/>
            <person name="Fritz-Laylin L.K."/>
            <person name="Marechal-Drouard L."/>
            <person name="Marshall W.F."/>
            <person name="Qu L.H."/>
            <person name="Nelson D.R."/>
            <person name="Sanderfoot A.A."/>
            <person name="Spalding M.H."/>
            <person name="Kapitonov V.V."/>
            <person name="Ren Q."/>
            <person name="Ferris P."/>
            <person name="Lindquist E."/>
            <person name="Shapiro H."/>
            <person name="Lucas S.M."/>
            <person name="Grimwood J."/>
            <person name="Schmutz J."/>
            <person name="Cardol P."/>
            <person name="Cerutti H."/>
            <person name="Chanfreau G."/>
            <person name="Chen C.L."/>
            <person name="Cognat V."/>
            <person name="Croft M.T."/>
            <person name="Dent R."/>
            <person name="Dutcher S."/>
            <person name="Fernandez E."/>
            <person name="Fukuzawa H."/>
            <person name="Gonzalez-Ballester D."/>
            <person name="Gonzalez-Halphen D."/>
            <person name="Hallmann A."/>
            <person name="Hanikenne M."/>
            <person name="Hippler M."/>
            <person name="Inwood W."/>
            <person name="Jabbari K."/>
            <person name="Kalanon M."/>
            <person name="Kuras R."/>
            <person name="Lefebvre P.A."/>
            <person name="Lemaire S.D."/>
            <person name="Lobanov A.V."/>
            <person name="Lohr M."/>
            <person name="Manuell A."/>
            <person name="Meier I."/>
            <person name="Mets L."/>
            <person name="Mittag M."/>
            <person name="Mittelmeier T."/>
            <person name="Moroney J.V."/>
            <person name="Moseley J."/>
            <person name="Napoli C."/>
            <person name="Nedelcu A.M."/>
            <person name="Niyogi K."/>
            <person name="Novoselov S.V."/>
            <person name="Paulsen I.T."/>
            <person name="Pazour G."/>
            <person name="Purton S."/>
            <person name="Ral J.P."/>
            <person name="Riano-Pachon D.M."/>
            <person name="Riekhof W."/>
            <person name="Rymarquis L."/>
            <person name="Schroda M."/>
            <person name="Stern D."/>
            <person name="Umen J."/>
            <person name="Willows R."/>
            <person name="Wilson N."/>
            <person name="Zimmer S.L."/>
            <person name="Allmer J."/>
            <person name="Balk J."/>
            <person name="Bisova K."/>
            <person name="Chen C.J."/>
            <person name="Elias M."/>
            <person name="Gendler K."/>
            <person name="Hauser C."/>
            <person name="Lamb M.R."/>
            <person name="Ledford H."/>
            <person name="Long J.C."/>
            <person name="Minagawa J."/>
            <person name="Page M.D."/>
            <person name="Pan J."/>
            <person name="Pootakham W."/>
            <person name="Roje S."/>
            <person name="Rose A."/>
            <person name="Stahlberg E."/>
            <person name="Terauchi A.M."/>
            <person name="Yang P."/>
            <person name="Ball S."/>
            <person name="Bowler C."/>
            <person name="Dieckmann C.L."/>
            <person name="Gladyshev V.N."/>
            <person name="Green P."/>
            <person name="Jorgensen R."/>
            <person name="Mayfield S."/>
            <person name="Mueller-Roeber B."/>
            <person name="Rajamani S."/>
            <person name="Sayre R.T."/>
            <person name="Brokstein P."/>
            <person name="Dubchak I."/>
            <person name="Goodstein D."/>
            <person name="Hornick L."/>
            <person name="Huang Y.W."/>
            <person name="Jhaveri J."/>
            <person name="Luo Y."/>
            <person name="Martinez D."/>
            <person name="Ngau W.C."/>
            <person name="Otillar B."/>
            <person name="Poliakov A."/>
            <person name="Porter A."/>
            <person name="Szajkowski L."/>
            <person name="Werner G."/>
            <person name="Zhou K."/>
            <person name="Grigoriev I.V."/>
            <person name="Rokhsar D.S."/>
            <person name="Grossman A.R."/>
        </authorList>
    </citation>
    <scope>NUCLEOTIDE SEQUENCE [LARGE SCALE GENOMIC DNA]</scope>
    <source>
        <strain evidence="5">CC-503</strain>
    </source>
</reference>
<dbReference type="FunFam" id="1.10.8.270:FF:000004">
    <property type="entry name" value="TBC1 domain family, member 22B"/>
    <property type="match status" value="1"/>
</dbReference>
<dbReference type="GO" id="GO:0005794">
    <property type="term" value="C:Golgi apparatus"/>
    <property type="evidence" value="ECO:0000318"/>
    <property type="project" value="GO_Central"/>
</dbReference>
<proteinExistence type="predicted"/>
<dbReference type="InterPro" id="IPR035969">
    <property type="entry name" value="Rab-GAP_TBC_sf"/>
</dbReference>
<gene>
    <name evidence="4" type="ORF">CHLRE_12g486400v5</name>
</gene>
<dbReference type="PROSITE" id="PS50086">
    <property type="entry name" value="TBC_RABGAP"/>
    <property type="match status" value="1"/>
</dbReference>
<name>A0A2K3D2E0_CHLRE</name>
<dbReference type="InParanoid" id="A0A2K3D2E0"/>
<feature type="domain" description="Rab-GAP TBC" evidence="3">
    <location>
        <begin position="162"/>
        <end position="389"/>
    </location>
</feature>
<dbReference type="PANTHER" id="PTHR22957">
    <property type="entry name" value="TBC1 DOMAIN FAMILY MEMBER GTPASE-ACTIVATING PROTEIN"/>
    <property type="match status" value="1"/>
</dbReference>
<dbReference type="Gene3D" id="1.10.8.270">
    <property type="entry name" value="putative rabgap domain of human tbc1 domain family member 14 like domains"/>
    <property type="match status" value="1"/>
</dbReference>
<dbReference type="OMA" id="CQDSEYE"/>
<evidence type="ECO:0000313" key="4">
    <source>
        <dbReference type="EMBL" id="PNW74704.1"/>
    </source>
</evidence>
<feature type="region of interest" description="Disordered" evidence="2">
    <location>
        <begin position="22"/>
        <end position="60"/>
    </location>
</feature>
<sequence length="460" mass="50266">MTGANEDKGKVAKLQTLLRTTSSRLSGRLGLPTRKQSEDGPDLPIARVSEEGMPGRGDGAAEDAVAAGPGVTGLGGAAGGGAAGAAGGTAGGAFDGNGSLGAGGLTREQLAAAVAAAAAGGGGGGGLMHQAPIPEHRVRKFHKLLQEPVVDLDALRELSWSGVPLTLRPQVWRLLSGYLPPAKSRQAHTLARRRREYADMVPEYYDIPHEERSEDEVAAYRQVAVDVPRTAPNVPFFHEPIIQESLQRLLYIWGIRHPASGYVQGMNDLVTPFLAVFLAEHLPGPMEGWGAAALNESVMLEVEADCYWCLCKLIEGIQDHYTYAQPGIQRAVFRIKELVRRCEAEVSDHLDSENVDFIQFALRWVNCLLVRELPFCLALRLWDTYLAEGTGFSEFLIYLSAAFLLSWRDRLTRLEFQDLILFLQRLPTADWSEPQLERVLSEAFILRSSYGDAQSHLRQG</sequence>
<evidence type="ECO:0000313" key="5">
    <source>
        <dbReference type="Proteomes" id="UP000006906"/>
    </source>
</evidence>
<dbReference type="PANTHER" id="PTHR22957:SF26">
    <property type="entry name" value="LD44506P"/>
    <property type="match status" value="1"/>
</dbReference>
<dbReference type="Gene3D" id="1.10.10.750">
    <property type="entry name" value="Ypt/Rab-GAP domain of gyp1p, domain 1"/>
    <property type="match status" value="1"/>
</dbReference>
<dbReference type="InterPro" id="IPR000195">
    <property type="entry name" value="Rab-GAP-TBC_dom"/>
</dbReference>
<feature type="compositionally biased region" description="Low complexity" evidence="2">
    <location>
        <begin position="22"/>
        <end position="31"/>
    </location>
</feature>
<dbReference type="KEGG" id="cre:CHLRE_12g486400v5"/>
<dbReference type="AlphaFoldDB" id="A0A2K3D2E0"/>
<evidence type="ECO:0000256" key="2">
    <source>
        <dbReference type="SAM" id="MobiDB-lite"/>
    </source>
</evidence>
<dbReference type="PaxDb" id="3055-EDP05340"/>
<dbReference type="Pfam" id="PF00566">
    <property type="entry name" value="RabGAP-TBC"/>
    <property type="match status" value="1"/>
</dbReference>
<dbReference type="SUPFAM" id="SSF47923">
    <property type="entry name" value="Ypt/Rab-GAP domain of gyp1p"/>
    <property type="match status" value="2"/>
</dbReference>
<keyword evidence="1" id="KW-0343">GTPase activation</keyword>
<keyword evidence="5" id="KW-1185">Reference proteome</keyword>
<dbReference type="OrthoDB" id="26371at2759"/>
<accession>A0A2K3D2E0</accession>
<dbReference type="SMART" id="SM00164">
    <property type="entry name" value="TBC"/>
    <property type="match status" value="1"/>
</dbReference>
<dbReference type="Gramene" id="PNW74704">
    <property type="protein sequence ID" value="PNW74704"/>
    <property type="gene ID" value="CHLRE_12g486400v5"/>
</dbReference>
<dbReference type="FunFam" id="1.10.10.750:FF:000007">
    <property type="entry name" value="TBC1 domain family member"/>
    <property type="match status" value="1"/>
</dbReference>
<dbReference type="EMBL" id="CM008973">
    <property type="protein sequence ID" value="PNW74704.1"/>
    <property type="molecule type" value="Genomic_DNA"/>
</dbReference>
<dbReference type="FunFam" id="1.10.472.80:FF:000001">
    <property type="entry name" value="TBC1 domain family member 22B"/>
    <property type="match status" value="1"/>
</dbReference>
<dbReference type="GeneID" id="5716626"/>
<evidence type="ECO:0000256" key="1">
    <source>
        <dbReference type="ARBA" id="ARBA00022468"/>
    </source>
</evidence>
<dbReference type="GO" id="GO:0005096">
    <property type="term" value="F:GTPase activator activity"/>
    <property type="evidence" value="ECO:0000318"/>
    <property type="project" value="GO_Central"/>
</dbReference>
<organism evidence="4 5">
    <name type="scientific">Chlamydomonas reinhardtii</name>
    <name type="common">Chlamydomonas smithii</name>
    <dbReference type="NCBI Taxonomy" id="3055"/>
    <lineage>
        <taxon>Eukaryota</taxon>
        <taxon>Viridiplantae</taxon>
        <taxon>Chlorophyta</taxon>
        <taxon>core chlorophytes</taxon>
        <taxon>Chlorophyceae</taxon>
        <taxon>CS clade</taxon>
        <taxon>Chlamydomonadales</taxon>
        <taxon>Chlamydomonadaceae</taxon>
        <taxon>Chlamydomonas</taxon>
    </lineage>
</organism>
<dbReference type="GO" id="GO:0071889">
    <property type="term" value="F:14-3-3 protein binding"/>
    <property type="evidence" value="ECO:0007669"/>
    <property type="project" value="UniProtKB-ARBA"/>
</dbReference>
<dbReference type="Proteomes" id="UP000006906">
    <property type="component" value="Chromosome 12"/>
</dbReference>
<dbReference type="Gene3D" id="1.10.472.80">
    <property type="entry name" value="Ypt/Rab-GAP domain of gyp1p, domain 3"/>
    <property type="match status" value="1"/>
</dbReference>
<dbReference type="ExpressionAtlas" id="A0A2K3D2E0">
    <property type="expression patterns" value="baseline and differential"/>
</dbReference>